<protein>
    <recommendedName>
        <fullName evidence="3">Carrier domain-containing protein</fullName>
    </recommendedName>
</protein>
<organism evidence="4 5">
    <name type="scientific">Streptomyces lucensis JCM 4490</name>
    <dbReference type="NCBI Taxonomy" id="1306176"/>
    <lineage>
        <taxon>Bacteria</taxon>
        <taxon>Bacillati</taxon>
        <taxon>Actinomycetota</taxon>
        <taxon>Actinomycetes</taxon>
        <taxon>Kitasatosporales</taxon>
        <taxon>Streptomycetaceae</taxon>
        <taxon>Streptomyces</taxon>
    </lineage>
</organism>
<name>A0A918MVX0_9ACTN</name>
<evidence type="ECO:0000256" key="2">
    <source>
        <dbReference type="ARBA" id="ARBA00022553"/>
    </source>
</evidence>
<evidence type="ECO:0000313" key="5">
    <source>
        <dbReference type="Proteomes" id="UP000620224"/>
    </source>
</evidence>
<dbReference type="InterPro" id="IPR006162">
    <property type="entry name" value="Ppantetheine_attach_site"/>
</dbReference>
<dbReference type="Proteomes" id="UP000620224">
    <property type="component" value="Unassembled WGS sequence"/>
</dbReference>
<reference evidence="4" key="1">
    <citation type="journal article" date="2014" name="Int. J. Syst. Evol. Microbiol.">
        <title>Complete genome sequence of Corynebacterium casei LMG S-19264T (=DSM 44701T), isolated from a smear-ripened cheese.</title>
        <authorList>
            <consortium name="US DOE Joint Genome Institute (JGI-PGF)"/>
            <person name="Walter F."/>
            <person name="Albersmeier A."/>
            <person name="Kalinowski J."/>
            <person name="Ruckert C."/>
        </authorList>
    </citation>
    <scope>NUCLEOTIDE SEQUENCE</scope>
    <source>
        <strain evidence="4">JCM 4490</strain>
    </source>
</reference>
<dbReference type="EMBL" id="BMUE01000023">
    <property type="protein sequence ID" value="GGW79570.1"/>
    <property type="molecule type" value="Genomic_DNA"/>
</dbReference>
<keyword evidence="2" id="KW-0597">Phosphoprotein</keyword>
<dbReference type="Pfam" id="PF00550">
    <property type="entry name" value="PP-binding"/>
    <property type="match status" value="1"/>
</dbReference>
<evidence type="ECO:0000256" key="1">
    <source>
        <dbReference type="ARBA" id="ARBA00022450"/>
    </source>
</evidence>
<dbReference type="InterPro" id="IPR009081">
    <property type="entry name" value="PP-bd_ACP"/>
</dbReference>
<dbReference type="PROSITE" id="PS00012">
    <property type="entry name" value="PHOSPHOPANTETHEINE"/>
    <property type="match status" value="1"/>
</dbReference>
<reference evidence="4" key="2">
    <citation type="submission" date="2020-09" db="EMBL/GenBank/DDBJ databases">
        <authorList>
            <person name="Sun Q."/>
            <person name="Ohkuma M."/>
        </authorList>
    </citation>
    <scope>NUCLEOTIDE SEQUENCE</scope>
    <source>
        <strain evidence="4">JCM 4490</strain>
    </source>
</reference>
<dbReference type="Gene3D" id="1.10.1200.10">
    <property type="entry name" value="ACP-like"/>
    <property type="match status" value="1"/>
</dbReference>
<dbReference type="AlphaFoldDB" id="A0A918MVX0"/>
<gene>
    <name evidence="4" type="ORF">GCM10010503_66500</name>
</gene>
<accession>A0A918MVX0</accession>
<evidence type="ECO:0000259" key="3">
    <source>
        <dbReference type="PROSITE" id="PS50075"/>
    </source>
</evidence>
<sequence length="79" mass="8336">MAYPLESVIGAFEKVVGVTGLDADSDFFEIGGHSLLVMEVIALLRDENGLTVPARQFLQDARAGSIAEACVPAASEAER</sequence>
<dbReference type="GO" id="GO:0031177">
    <property type="term" value="F:phosphopantetheine binding"/>
    <property type="evidence" value="ECO:0007669"/>
    <property type="project" value="InterPro"/>
</dbReference>
<feature type="domain" description="Carrier" evidence="3">
    <location>
        <begin position="1"/>
        <end position="74"/>
    </location>
</feature>
<keyword evidence="5" id="KW-1185">Reference proteome</keyword>
<dbReference type="InterPro" id="IPR020806">
    <property type="entry name" value="PKS_PP-bd"/>
</dbReference>
<dbReference type="PROSITE" id="PS50075">
    <property type="entry name" value="CARRIER"/>
    <property type="match status" value="1"/>
</dbReference>
<dbReference type="GO" id="GO:0017000">
    <property type="term" value="P:antibiotic biosynthetic process"/>
    <property type="evidence" value="ECO:0007669"/>
    <property type="project" value="UniProtKB-ARBA"/>
</dbReference>
<proteinExistence type="predicted"/>
<evidence type="ECO:0000313" key="4">
    <source>
        <dbReference type="EMBL" id="GGW79570.1"/>
    </source>
</evidence>
<comment type="caution">
    <text evidence="4">The sequence shown here is derived from an EMBL/GenBank/DDBJ whole genome shotgun (WGS) entry which is preliminary data.</text>
</comment>
<dbReference type="SUPFAM" id="SSF47336">
    <property type="entry name" value="ACP-like"/>
    <property type="match status" value="1"/>
</dbReference>
<keyword evidence="1" id="KW-0596">Phosphopantetheine</keyword>
<dbReference type="InterPro" id="IPR036736">
    <property type="entry name" value="ACP-like_sf"/>
</dbReference>
<dbReference type="SMART" id="SM00823">
    <property type="entry name" value="PKS_PP"/>
    <property type="match status" value="1"/>
</dbReference>